<accession>A0A7V8NV63</accession>
<comment type="caution">
    <text evidence="2">The sequence shown here is derived from an EMBL/GenBank/DDBJ whole genome shotgun (WGS) entry which is preliminary data.</text>
</comment>
<protein>
    <recommendedName>
        <fullName evidence="1">Phosphotyrosine protein phosphatase I domain-containing protein</fullName>
    </recommendedName>
</protein>
<dbReference type="SMART" id="SM00226">
    <property type="entry name" value="LMWPc"/>
    <property type="match status" value="1"/>
</dbReference>
<dbReference type="InterPro" id="IPR023485">
    <property type="entry name" value="Ptyr_pPase"/>
</dbReference>
<dbReference type="Proteomes" id="UP000567293">
    <property type="component" value="Unassembled WGS sequence"/>
</dbReference>
<evidence type="ECO:0000259" key="1">
    <source>
        <dbReference type="SMART" id="SM00226"/>
    </source>
</evidence>
<dbReference type="AlphaFoldDB" id="A0A7V8NV63"/>
<evidence type="ECO:0000313" key="3">
    <source>
        <dbReference type="Proteomes" id="UP000567293"/>
    </source>
</evidence>
<evidence type="ECO:0000313" key="2">
    <source>
        <dbReference type="EMBL" id="MBA0087951.1"/>
    </source>
</evidence>
<gene>
    <name evidence="2" type="ORF">HRJ53_23440</name>
</gene>
<dbReference type="Pfam" id="PF01451">
    <property type="entry name" value="LMWPc"/>
    <property type="match status" value="1"/>
</dbReference>
<dbReference type="Gene3D" id="3.40.50.2300">
    <property type="match status" value="1"/>
</dbReference>
<keyword evidence="3" id="KW-1185">Reference proteome</keyword>
<dbReference type="EMBL" id="JACDQQ010002265">
    <property type="protein sequence ID" value="MBA0087951.1"/>
    <property type="molecule type" value="Genomic_DNA"/>
</dbReference>
<feature type="domain" description="Phosphotyrosine protein phosphatase I" evidence="1">
    <location>
        <begin position="1"/>
        <end position="100"/>
    </location>
</feature>
<proteinExistence type="predicted"/>
<dbReference type="InterPro" id="IPR036196">
    <property type="entry name" value="Ptyr_pPase_sf"/>
</dbReference>
<name>A0A7V8NV63_9BACT</name>
<organism evidence="2 3">
    <name type="scientific">Candidatus Acidiferrum panamense</name>
    <dbReference type="NCBI Taxonomy" id="2741543"/>
    <lineage>
        <taxon>Bacteria</taxon>
        <taxon>Pseudomonadati</taxon>
        <taxon>Acidobacteriota</taxon>
        <taxon>Terriglobia</taxon>
        <taxon>Candidatus Acidiferrales</taxon>
        <taxon>Candidatus Acidiferrum</taxon>
    </lineage>
</organism>
<reference evidence="2" key="1">
    <citation type="submission" date="2020-06" db="EMBL/GenBank/DDBJ databases">
        <title>Legume-microbial interactions unlock mineral nutrients during tropical forest succession.</title>
        <authorList>
            <person name="Epihov D.Z."/>
        </authorList>
    </citation>
    <scope>NUCLEOTIDE SEQUENCE [LARGE SCALE GENOMIC DNA]</scope>
    <source>
        <strain evidence="2">Pan2503</strain>
    </source>
</reference>
<dbReference type="SUPFAM" id="SSF52788">
    <property type="entry name" value="Phosphotyrosine protein phosphatases I"/>
    <property type="match status" value="1"/>
</dbReference>
<sequence>MIEPFNAGLYPLGYVAELTKQTPMKNGYSANGLTSDVLRKEELEGADLIINMTGRPSQEIFRGQEKVEDWLLQDPFGADPETYQRVFEGIQRRVNQLAFSLRDRRPGQKAPG</sequence>